<protein>
    <submittedName>
        <fullName evidence="1">Uncharacterized protein</fullName>
    </submittedName>
</protein>
<accession>A0AAW3FIG9</accession>
<organism evidence="1 2">
    <name type="scientific">Prevotella histicola JCM 15637 = DNF00424</name>
    <dbReference type="NCBI Taxonomy" id="1236504"/>
    <lineage>
        <taxon>Bacteria</taxon>
        <taxon>Pseudomonadati</taxon>
        <taxon>Bacteroidota</taxon>
        <taxon>Bacteroidia</taxon>
        <taxon>Bacteroidales</taxon>
        <taxon>Prevotellaceae</taxon>
        <taxon>Prevotella</taxon>
    </lineage>
</organism>
<dbReference type="Proteomes" id="UP000029533">
    <property type="component" value="Unassembled WGS sequence"/>
</dbReference>
<proteinExistence type="predicted"/>
<dbReference type="Gene3D" id="3.80.10.10">
    <property type="entry name" value="Ribonuclease Inhibitor"/>
    <property type="match status" value="1"/>
</dbReference>
<name>A0AAW3FIG9_9BACT</name>
<reference evidence="1 2" key="1">
    <citation type="submission" date="2014-07" db="EMBL/GenBank/DDBJ databases">
        <authorList>
            <person name="McCorrison J."/>
            <person name="Sanka R."/>
            <person name="Torralba M."/>
            <person name="Gillis M."/>
            <person name="Haft D.H."/>
            <person name="Methe B."/>
            <person name="Sutton G."/>
            <person name="Nelson K.E."/>
        </authorList>
    </citation>
    <scope>NUCLEOTIDE SEQUENCE [LARGE SCALE GENOMIC DNA]</scope>
    <source>
        <strain evidence="1 2">DNF00424</strain>
    </source>
</reference>
<gene>
    <name evidence="1" type="ORF">HMPREF2132_01980</name>
</gene>
<dbReference type="AlphaFoldDB" id="A0AAW3FIG9"/>
<dbReference type="InterPro" id="IPR032675">
    <property type="entry name" value="LRR_dom_sf"/>
</dbReference>
<evidence type="ECO:0000313" key="1">
    <source>
        <dbReference type="EMBL" id="KGF29966.1"/>
    </source>
</evidence>
<comment type="caution">
    <text evidence="1">The sequence shown here is derived from an EMBL/GenBank/DDBJ whole genome shotgun (WGS) entry which is preliminary data.</text>
</comment>
<sequence length="123" mass="13891">MNTDNLSDLKHFKSVKLLPSVGGAPRSYFYNTRRIDIPENVTSLSRYVLGFNTSTVVVFHGKTPPSHDWTFSNTTATYDTCTPNGCKFYVPDESLEAYKKAFTSKPCPLRGTSIIRPMSEYHE</sequence>
<evidence type="ECO:0000313" key="2">
    <source>
        <dbReference type="Proteomes" id="UP000029533"/>
    </source>
</evidence>
<dbReference type="RefSeq" id="WP_036868554.1">
    <property type="nucleotide sequence ID" value="NZ_JRNJ01000022.1"/>
</dbReference>
<dbReference type="EMBL" id="JRNJ01000022">
    <property type="protein sequence ID" value="KGF29966.1"/>
    <property type="molecule type" value="Genomic_DNA"/>
</dbReference>